<proteinExistence type="predicted"/>
<dbReference type="Pfam" id="PF13466">
    <property type="entry name" value="STAS_2"/>
    <property type="match status" value="1"/>
</dbReference>
<dbReference type="EMBL" id="CM001368">
    <property type="protein sequence ID" value="EHJ46425.1"/>
    <property type="molecule type" value="Genomic_DNA"/>
</dbReference>
<dbReference type="PANTHER" id="PTHR35849">
    <property type="entry name" value="BLR2341 PROTEIN"/>
    <property type="match status" value="1"/>
</dbReference>
<dbReference type="AlphaFoldDB" id="G7QDB9"/>
<dbReference type="PANTHER" id="PTHR35849:SF2">
    <property type="entry name" value="BLR2341 PROTEIN"/>
    <property type="match status" value="1"/>
</dbReference>
<protein>
    <recommendedName>
        <fullName evidence="1">STAS domain-containing protein</fullName>
    </recommendedName>
</protein>
<accession>G7QDB9</accession>
<feature type="domain" description="STAS" evidence="1">
    <location>
        <begin position="1"/>
        <end position="110"/>
    </location>
</feature>
<dbReference type="SUPFAM" id="SSF52091">
    <property type="entry name" value="SpoIIaa-like"/>
    <property type="match status" value="1"/>
</dbReference>
<organism evidence="2 3">
    <name type="scientific">Solidesulfovibrio carbinoliphilus subsp. oakridgensis</name>
    <dbReference type="NCBI Taxonomy" id="694327"/>
    <lineage>
        <taxon>Bacteria</taxon>
        <taxon>Pseudomonadati</taxon>
        <taxon>Thermodesulfobacteriota</taxon>
        <taxon>Desulfovibrionia</taxon>
        <taxon>Desulfovibrionales</taxon>
        <taxon>Desulfovibrionaceae</taxon>
        <taxon>Solidesulfovibrio</taxon>
    </lineage>
</organism>
<dbReference type="PROSITE" id="PS50801">
    <property type="entry name" value="STAS"/>
    <property type="match status" value="1"/>
</dbReference>
<dbReference type="HOGENOM" id="CLU_2166932_0_0_7"/>
<dbReference type="InterPro" id="IPR052746">
    <property type="entry name" value="MlaB_ABC_Transporter"/>
</dbReference>
<dbReference type="OrthoDB" id="5457888at2"/>
<name>G7QDB9_9BACT</name>
<dbReference type="InterPro" id="IPR002645">
    <property type="entry name" value="STAS_dom"/>
</dbReference>
<evidence type="ECO:0000259" key="1">
    <source>
        <dbReference type="PROSITE" id="PS50801"/>
    </source>
</evidence>
<dbReference type="Proteomes" id="UP000004662">
    <property type="component" value="Chromosome"/>
</dbReference>
<evidence type="ECO:0000313" key="3">
    <source>
        <dbReference type="Proteomes" id="UP000004662"/>
    </source>
</evidence>
<dbReference type="Gene3D" id="3.30.750.24">
    <property type="entry name" value="STAS domain"/>
    <property type="match status" value="1"/>
</dbReference>
<sequence>MELTRSEDDARLVLGISGKCTVEHAASLREALLDAVSTGKGLALDVSDVAEVDVTFLQLLLSTALTLARDGKSLERSGPVSVAASQAARISGFAQTPQLATFFADEERDG</sequence>
<reference evidence="3" key="1">
    <citation type="journal article" date="2015" name="Genome Announc.">
        <title>High-Quality Draft Genome Sequence of Desulfovibrio carbinoliphilus FW-101-2B, an Organic Acid-Oxidizing Sulfate-Reducing Bacterium Isolated from Uranium(VI)-Contaminated Groundwater.</title>
        <authorList>
            <person name="Ramsay B.D."/>
            <person name="Hwang C."/>
            <person name="Woo H.L."/>
            <person name="Carroll S.L."/>
            <person name="Lucas S."/>
            <person name="Han J."/>
            <person name="Lapidus A.L."/>
            <person name="Cheng J.F."/>
            <person name="Goodwin L.A."/>
            <person name="Pitluck S."/>
            <person name="Peters L."/>
            <person name="Chertkov O."/>
            <person name="Held B."/>
            <person name="Detter J.C."/>
            <person name="Han C.S."/>
            <person name="Tapia R."/>
            <person name="Land M.L."/>
            <person name="Hauser L.J."/>
            <person name="Kyrpides N.C."/>
            <person name="Ivanova N.N."/>
            <person name="Mikhailova N."/>
            <person name="Pagani I."/>
            <person name="Woyke T."/>
            <person name="Arkin A.P."/>
            <person name="Dehal P."/>
            <person name="Chivian D."/>
            <person name="Criddle C.S."/>
            <person name="Wu W."/>
            <person name="Chakraborty R."/>
            <person name="Hazen T.C."/>
            <person name="Fields M.W."/>
        </authorList>
    </citation>
    <scope>NUCLEOTIDE SEQUENCE [LARGE SCALE GENOMIC DNA]</scope>
    <source>
        <strain evidence="3">FW-101-2B</strain>
    </source>
</reference>
<dbReference type="eggNOG" id="ENOG503184Q">
    <property type="taxonomic scope" value="Bacteria"/>
</dbReference>
<gene>
    <name evidence="2" type="ORF">DFW101_0408</name>
</gene>
<dbReference type="InterPro" id="IPR058548">
    <property type="entry name" value="MlaB-like_STAS"/>
</dbReference>
<evidence type="ECO:0000313" key="2">
    <source>
        <dbReference type="EMBL" id="EHJ46425.1"/>
    </source>
</evidence>
<dbReference type="InterPro" id="IPR036513">
    <property type="entry name" value="STAS_dom_sf"/>
</dbReference>
<dbReference type="RefSeq" id="WP_009179870.1">
    <property type="nucleotide sequence ID" value="NZ_CM001368.1"/>
</dbReference>
<keyword evidence="3" id="KW-1185">Reference proteome</keyword>
<dbReference type="STRING" id="694327.DFW101_0408"/>